<keyword evidence="2" id="KW-1185">Reference proteome</keyword>
<evidence type="ECO:0000313" key="1">
    <source>
        <dbReference type="EMBL" id="KAK7323909.1"/>
    </source>
</evidence>
<protein>
    <submittedName>
        <fullName evidence="1">Uncharacterized protein</fullName>
    </submittedName>
</protein>
<name>A0AAN9KUQ2_CANGL</name>
<accession>A0AAN9KUQ2</accession>
<organism evidence="1 2">
    <name type="scientific">Canavalia gladiata</name>
    <name type="common">Sword bean</name>
    <name type="synonym">Dolichos gladiatus</name>
    <dbReference type="NCBI Taxonomy" id="3824"/>
    <lineage>
        <taxon>Eukaryota</taxon>
        <taxon>Viridiplantae</taxon>
        <taxon>Streptophyta</taxon>
        <taxon>Embryophyta</taxon>
        <taxon>Tracheophyta</taxon>
        <taxon>Spermatophyta</taxon>
        <taxon>Magnoliopsida</taxon>
        <taxon>eudicotyledons</taxon>
        <taxon>Gunneridae</taxon>
        <taxon>Pentapetalae</taxon>
        <taxon>rosids</taxon>
        <taxon>fabids</taxon>
        <taxon>Fabales</taxon>
        <taxon>Fabaceae</taxon>
        <taxon>Papilionoideae</taxon>
        <taxon>50 kb inversion clade</taxon>
        <taxon>NPAAA clade</taxon>
        <taxon>indigoferoid/millettioid clade</taxon>
        <taxon>Phaseoleae</taxon>
        <taxon>Canavalia</taxon>
    </lineage>
</organism>
<reference evidence="1 2" key="1">
    <citation type="submission" date="2024-01" db="EMBL/GenBank/DDBJ databases">
        <title>The genomes of 5 underutilized Papilionoideae crops provide insights into root nodulation and disease resistanc.</title>
        <authorList>
            <person name="Jiang F."/>
        </authorList>
    </citation>
    <scope>NUCLEOTIDE SEQUENCE [LARGE SCALE GENOMIC DNA]</scope>
    <source>
        <strain evidence="1">LVBAO_FW01</strain>
        <tissue evidence="1">Leaves</tissue>
    </source>
</reference>
<comment type="caution">
    <text evidence="1">The sequence shown here is derived from an EMBL/GenBank/DDBJ whole genome shotgun (WGS) entry which is preliminary data.</text>
</comment>
<dbReference type="AlphaFoldDB" id="A0AAN9KUQ2"/>
<dbReference type="Proteomes" id="UP001367508">
    <property type="component" value="Unassembled WGS sequence"/>
</dbReference>
<gene>
    <name evidence="1" type="ORF">VNO77_27411</name>
</gene>
<sequence length="86" mass="9349">MGVGCKCFLGHWKCLQTKVISRTSSSHEAPSATIPLSRQHESQPAVQRFNFNAQASGGLMRVSLEEGEVSNLGPSSRSYGWLSLIL</sequence>
<dbReference type="EMBL" id="JAYMYQ010000006">
    <property type="protein sequence ID" value="KAK7323909.1"/>
    <property type="molecule type" value="Genomic_DNA"/>
</dbReference>
<proteinExistence type="predicted"/>
<evidence type="ECO:0000313" key="2">
    <source>
        <dbReference type="Proteomes" id="UP001367508"/>
    </source>
</evidence>